<keyword evidence="2" id="KW-1185">Reference proteome</keyword>
<dbReference type="Proteomes" id="UP001280121">
    <property type="component" value="Unassembled WGS sequence"/>
</dbReference>
<dbReference type="AlphaFoldDB" id="A0AAD9TLV7"/>
<evidence type="ECO:0000313" key="2">
    <source>
        <dbReference type="Proteomes" id="UP001280121"/>
    </source>
</evidence>
<gene>
    <name evidence="1" type="ORF">Ddye_026279</name>
</gene>
<proteinExistence type="predicted"/>
<sequence>MSLKDRAMHCFMCLDRSAIYRTLDEQVSHMKSHYIHVFFNDLDSDTESKLEFDDGCEFEEDNEDDEYELVQLFLNISTFNSNLGNDSLWKGQKKADAILWLEDEPDADKPYKGAFESAFGDLSTPIVGVSSTPAFGALFTPIFNGLLPSFSTPAFSATNTPTVGASPVFGASSSNSSFSFPTLNQSNSGEPLLASHFNVLEMTLFGRWLKRLGPFLWLEDERIRLSHMMVLLDLLLGIRVHPLLGLLVHWLLGHYLHLLNLFLVDHYLASGFRTLAFRALSVPISSGPLPDFSTLALGATNTLVIGNSLIFRASSRNSSFSFLSLNKSNYGGPLLSSLFDGTIFNAQDEPDVIKPYEGDFGFAFGDSSTSTVRAFHTLDFGALSAPISSGLLPVNSSPAFDATSTPAFGASPALGHHLGTSRLVFKHLTNQIMVDHFFLVYLMLDNQVPTDNYFLLLDRLTKVLGRTLYDRRLKKIGPFLWLGDEPDAIKPYEGKVILDMLLRI</sequence>
<reference evidence="1" key="1">
    <citation type="journal article" date="2023" name="Plant J.">
        <title>Genome sequences and population genomics provide insights into the demographic history, inbreeding, and mutation load of two 'living fossil' tree species of Dipteronia.</title>
        <authorList>
            <person name="Feng Y."/>
            <person name="Comes H.P."/>
            <person name="Chen J."/>
            <person name="Zhu S."/>
            <person name="Lu R."/>
            <person name="Zhang X."/>
            <person name="Li P."/>
            <person name="Qiu J."/>
            <person name="Olsen K.M."/>
            <person name="Qiu Y."/>
        </authorList>
    </citation>
    <scope>NUCLEOTIDE SEQUENCE</scope>
    <source>
        <strain evidence="1">KIB01</strain>
    </source>
</reference>
<accession>A0AAD9TLV7</accession>
<comment type="caution">
    <text evidence="1">The sequence shown here is derived from an EMBL/GenBank/DDBJ whole genome shotgun (WGS) entry which is preliminary data.</text>
</comment>
<name>A0AAD9TLV7_9ROSI</name>
<protein>
    <submittedName>
        <fullName evidence="1">Uncharacterized protein</fullName>
    </submittedName>
</protein>
<evidence type="ECO:0000313" key="1">
    <source>
        <dbReference type="EMBL" id="KAK2638484.1"/>
    </source>
</evidence>
<organism evidence="1 2">
    <name type="scientific">Dipteronia dyeriana</name>
    <dbReference type="NCBI Taxonomy" id="168575"/>
    <lineage>
        <taxon>Eukaryota</taxon>
        <taxon>Viridiplantae</taxon>
        <taxon>Streptophyta</taxon>
        <taxon>Embryophyta</taxon>
        <taxon>Tracheophyta</taxon>
        <taxon>Spermatophyta</taxon>
        <taxon>Magnoliopsida</taxon>
        <taxon>eudicotyledons</taxon>
        <taxon>Gunneridae</taxon>
        <taxon>Pentapetalae</taxon>
        <taxon>rosids</taxon>
        <taxon>malvids</taxon>
        <taxon>Sapindales</taxon>
        <taxon>Sapindaceae</taxon>
        <taxon>Hippocastanoideae</taxon>
        <taxon>Acereae</taxon>
        <taxon>Dipteronia</taxon>
    </lineage>
</organism>
<dbReference type="EMBL" id="JANJYI010000008">
    <property type="protein sequence ID" value="KAK2638484.1"/>
    <property type="molecule type" value="Genomic_DNA"/>
</dbReference>